<evidence type="ECO:0000313" key="2">
    <source>
        <dbReference type="Proteomes" id="UP001064048"/>
    </source>
</evidence>
<keyword evidence="2" id="KW-1185">Reference proteome</keyword>
<dbReference type="Proteomes" id="UP001064048">
    <property type="component" value="Chromosome 5"/>
</dbReference>
<dbReference type="EMBL" id="CM046105">
    <property type="protein sequence ID" value="KAI8434663.1"/>
    <property type="molecule type" value="Genomic_DNA"/>
</dbReference>
<accession>A0ACC0KEC7</accession>
<reference evidence="1 2" key="1">
    <citation type="journal article" date="2022" name="Genome Biol. Evol.">
        <title>The Spruce Budworm Genome: Reconstructing the Evolutionary History of Antifreeze Proteins.</title>
        <authorList>
            <person name="Beliveau C."/>
            <person name="Gagne P."/>
            <person name="Picq S."/>
            <person name="Vernygora O."/>
            <person name="Keeling C.I."/>
            <person name="Pinkney K."/>
            <person name="Doucet D."/>
            <person name="Wen F."/>
            <person name="Johnston J.S."/>
            <person name="Maaroufi H."/>
            <person name="Boyle B."/>
            <person name="Laroche J."/>
            <person name="Dewar K."/>
            <person name="Juretic N."/>
            <person name="Blackburn G."/>
            <person name="Nisole A."/>
            <person name="Brunet B."/>
            <person name="Brandao M."/>
            <person name="Lumley L."/>
            <person name="Duan J."/>
            <person name="Quan G."/>
            <person name="Lucarotti C.J."/>
            <person name="Roe A.D."/>
            <person name="Sperling F.A.H."/>
            <person name="Levesque R.C."/>
            <person name="Cusson M."/>
        </authorList>
    </citation>
    <scope>NUCLEOTIDE SEQUENCE [LARGE SCALE GENOMIC DNA]</scope>
    <source>
        <strain evidence="1">Glfc:IPQL:Cfum</strain>
    </source>
</reference>
<proteinExistence type="predicted"/>
<protein>
    <submittedName>
        <fullName evidence="1">Uncharacterized protein</fullName>
    </submittedName>
</protein>
<organism evidence="1 2">
    <name type="scientific">Choristoneura fumiferana</name>
    <name type="common">Spruce budworm moth</name>
    <name type="synonym">Archips fumiferana</name>
    <dbReference type="NCBI Taxonomy" id="7141"/>
    <lineage>
        <taxon>Eukaryota</taxon>
        <taxon>Metazoa</taxon>
        <taxon>Ecdysozoa</taxon>
        <taxon>Arthropoda</taxon>
        <taxon>Hexapoda</taxon>
        <taxon>Insecta</taxon>
        <taxon>Pterygota</taxon>
        <taxon>Neoptera</taxon>
        <taxon>Endopterygota</taxon>
        <taxon>Lepidoptera</taxon>
        <taxon>Glossata</taxon>
        <taxon>Ditrysia</taxon>
        <taxon>Tortricoidea</taxon>
        <taxon>Tortricidae</taxon>
        <taxon>Tortricinae</taxon>
        <taxon>Choristoneura</taxon>
    </lineage>
</organism>
<name>A0ACC0KEC7_CHOFU</name>
<gene>
    <name evidence="1" type="ORF">MSG28_003195</name>
</gene>
<sequence>MLSLRDDDEDDSHLCIKCNATIIGLENYVKHRKERCAKNKPVQKVDLPIDTLEPTYNLGADVFFQSLELQSSVKKTSLSRLTPPIPISKSSLERKNLLAVASSSREIPTMSPVESNFRGGDWIGGHSLRIGSNEDNQTKLINAVASISGAVKKDIPTSSYGIGPFNDFKADDESDESEDSEDDDDEEPPTGGKWKPPPNYTGGKWRPVSPEHEEWVMRDEQEHTGGKWRPIMGDSNERDEDYDAPPPGHTKGKWVPGANEKSQIMQTTLQMKGSVQYWCGPCNRRLGSRAIYEKHLMSKLHMKKVLPENELEFSGHLQPLRHTVEQNSRKLRSVTKPTPQKKKPTSLKVNEIEKKKKRKRKLRFVNCPGCKSRVRQHLMGKHLISHYHFRKASTVQSQVYRQLILNNIDVIVHQSPFQCSPCKFYTNWLPHFMRHWSSDEHSEKTLSMDGRYWCSFCKFECDTSVEMLLHLTGPDHSEVVAVINRSMPIIIRKRSILKCETCYKEFRYNAEIRRHCELTDHQLTYTATDEYQELHNCQQCSAKFKSSLTLAAHLKSVHKQKTHLCLVCSRTFCSSEEAKQHRNTSEHRLKRRANMKARGIPVKEISKKCPCPKCGMSFLLHQEVTRHIRSNACQFRNWLAPSSSQSFQLWNCSQCLFTTDSQAECYFHEVLHTIPVKETLTVENKEKIILKYECPLCPKSFRKSSLRLHLRQHTCERPFVCKICGANFTRKSSLCNHVQKEHEMAKVKKVEENQCERCKKKNELSLHSCSATTELSCLFQQCTYVASTSTQFARHYATHGERLKHLKCPQCPFKTDQNSHLKRHLITHQAAKPYKCPHCDFTCASLENLRKHALHRRLHPGLPLYRCRVGACAYGVNTATELRAHLTTEHADQYGAREAVDAVKRHLLIE</sequence>
<evidence type="ECO:0000313" key="1">
    <source>
        <dbReference type="EMBL" id="KAI8434663.1"/>
    </source>
</evidence>
<comment type="caution">
    <text evidence="1">The sequence shown here is derived from an EMBL/GenBank/DDBJ whole genome shotgun (WGS) entry which is preliminary data.</text>
</comment>